<reference evidence="4" key="1">
    <citation type="submission" date="2019-03" db="EMBL/GenBank/DDBJ databases">
        <title>Aquabacterium pictum sp.nov., the first bacteriochlorophyll a-containing freshwater bacterium in the genus Aquabacterium of the class Betaproteobacteria.</title>
        <authorList>
            <person name="Hirose S."/>
            <person name="Tank M."/>
            <person name="Hara E."/>
            <person name="Tamaki H."/>
            <person name="Takaichi S."/>
            <person name="Haruta S."/>
            <person name="Hanada S."/>
        </authorList>
    </citation>
    <scope>NUCLEOTIDE SEQUENCE [LARGE SCALE GENOMIC DNA]</scope>
    <source>
        <strain evidence="4">W35</strain>
    </source>
</reference>
<feature type="transmembrane region" description="Helical" evidence="2">
    <location>
        <begin position="12"/>
        <end position="30"/>
    </location>
</feature>
<keyword evidence="4" id="KW-1185">Reference proteome</keyword>
<evidence type="ECO:0000256" key="1">
    <source>
        <dbReference type="SAM" id="MobiDB-lite"/>
    </source>
</evidence>
<gene>
    <name evidence="3" type="ORF">AQPW35_34290</name>
</gene>
<evidence type="ECO:0000256" key="2">
    <source>
        <dbReference type="SAM" id="Phobius"/>
    </source>
</evidence>
<evidence type="ECO:0000313" key="4">
    <source>
        <dbReference type="Proteomes" id="UP000301751"/>
    </source>
</evidence>
<evidence type="ECO:0000313" key="3">
    <source>
        <dbReference type="EMBL" id="GCL64348.1"/>
    </source>
</evidence>
<accession>A0A480AZU8</accession>
<keyword evidence="2" id="KW-0472">Membrane</keyword>
<name>A0A480AZU8_9BURK</name>
<feature type="compositionally biased region" description="Basic and acidic residues" evidence="1">
    <location>
        <begin position="66"/>
        <end position="87"/>
    </location>
</feature>
<dbReference type="EMBL" id="BJCL01000009">
    <property type="protein sequence ID" value="GCL64348.1"/>
    <property type="molecule type" value="Genomic_DNA"/>
</dbReference>
<dbReference type="Proteomes" id="UP000301751">
    <property type="component" value="Unassembled WGS sequence"/>
</dbReference>
<protein>
    <submittedName>
        <fullName evidence="3">Uncharacterized protein</fullName>
    </submittedName>
</protein>
<dbReference type="OrthoDB" id="8908146at2"/>
<proteinExistence type="predicted"/>
<dbReference type="RefSeq" id="WP_137734082.1">
    <property type="nucleotide sequence ID" value="NZ_BJCL01000009.1"/>
</dbReference>
<organism evidence="3 4">
    <name type="scientific">Pseudaquabacterium pictum</name>
    <dbReference type="NCBI Taxonomy" id="2315236"/>
    <lineage>
        <taxon>Bacteria</taxon>
        <taxon>Pseudomonadati</taxon>
        <taxon>Pseudomonadota</taxon>
        <taxon>Betaproteobacteria</taxon>
        <taxon>Burkholderiales</taxon>
        <taxon>Sphaerotilaceae</taxon>
        <taxon>Pseudaquabacterium</taxon>
    </lineage>
</organism>
<keyword evidence="2" id="KW-1133">Transmembrane helix</keyword>
<feature type="region of interest" description="Disordered" evidence="1">
    <location>
        <begin position="64"/>
        <end position="87"/>
    </location>
</feature>
<sequence>MAQQSDTRANVLAIGAVAVLIACLGVLTVWRKEIPGEVVGVISTVAGIAGACLRDAFQFEFGSSRGSREKDALLAQRMDKDGPGPAA</sequence>
<comment type="caution">
    <text evidence="3">The sequence shown here is derived from an EMBL/GenBank/DDBJ whole genome shotgun (WGS) entry which is preliminary data.</text>
</comment>
<keyword evidence="2" id="KW-0812">Transmembrane</keyword>
<dbReference type="AlphaFoldDB" id="A0A480AZU8"/>